<evidence type="ECO:0000313" key="3">
    <source>
        <dbReference type="Proteomes" id="UP000281553"/>
    </source>
</evidence>
<keyword evidence="3" id="KW-1185">Reference proteome</keyword>
<proteinExistence type="predicted"/>
<accession>A0A3P7NJJ7</accession>
<feature type="region of interest" description="Disordered" evidence="1">
    <location>
        <begin position="39"/>
        <end position="82"/>
    </location>
</feature>
<evidence type="ECO:0000256" key="1">
    <source>
        <dbReference type="SAM" id="MobiDB-lite"/>
    </source>
</evidence>
<protein>
    <submittedName>
        <fullName evidence="2">Uncharacterized protein</fullName>
    </submittedName>
</protein>
<reference evidence="2 3" key="1">
    <citation type="submission" date="2018-11" db="EMBL/GenBank/DDBJ databases">
        <authorList>
            <consortium name="Pathogen Informatics"/>
        </authorList>
    </citation>
    <scope>NUCLEOTIDE SEQUENCE [LARGE SCALE GENOMIC DNA]</scope>
</reference>
<name>A0A3P7NJJ7_DIBLA</name>
<gene>
    <name evidence="2" type="ORF">DILT_LOCUS15700</name>
</gene>
<dbReference type="AlphaFoldDB" id="A0A3P7NJJ7"/>
<dbReference type="EMBL" id="UYRU01080600">
    <property type="protein sequence ID" value="VDN31201.1"/>
    <property type="molecule type" value="Genomic_DNA"/>
</dbReference>
<dbReference type="Proteomes" id="UP000281553">
    <property type="component" value="Unassembled WGS sequence"/>
</dbReference>
<sequence>MGSIEFLFAYCVSTVGCAVSEKKDNEKAFTLGVGERSARSFDISNGSGTKRHRQPTSETGSGLPRSSEELSNERSSSSAAAASVIRCPNSNEIFLYP</sequence>
<organism evidence="2 3">
    <name type="scientific">Dibothriocephalus latus</name>
    <name type="common">Fish tapeworm</name>
    <name type="synonym">Diphyllobothrium latum</name>
    <dbReference type="NCBI Taxonomy" id="60516"/>
    <lineage>
        <taxon>Eukaryota</taxon>
        <taxon>Metazoa</taxon>
        <taxon>Spiralia</taxon>
        <taxon>Lophotrochozoa</taxon>
        <taxon>Platyhelminthes</taxon>
        <taxon>Cestoda</taxon>
        <taxon>Eucestoda</taxon>
        <taxon>Diphyllobothriidea</taxon>
        <taxon>Diphyllobothriidae</taxon>
        <taxon>Dibothriocephalus</taxon>
    </lineage>
</organism>
<evidence type="ECO:0000313" key="2">
    <source>
        <dbReference type="EMBL" id="VDN31201.1"/>
    </source>
</evidence>
<feature type="compositionally biased region" description="Low complexity" evidence="1">
    <location>
        <begin position="73"/>
        <end position="82"/>
    </location>
</feature>